<evidence type="ECO:0000259" key="1">
    <source>
        <dbReference type="PROSITE" id="PS51934"/>
    </source>
</evidence>
<protein>
    <recommendedName>
        <fullName evidence="1">LRAT domain-containing protein</fullName>
    </recommendedName>
</protein>
<organism evidence="2 3">
    <name type="scientific">Coptis chinensis</name>
    <dbReference type="NCBI Taxonomy" id="261450"/>
    <lineage>
        <taxon>Eukaryota</taxon>
        <taxon>Viridiplantae</taxon>
        <taxon>Streptophyta</taxon>
        <taxon>Embryophyta</taxon>
        <taxon>Tracheophyta</taxon>
        <taxon>Spermatophyta</taxon>
        <taxon>Magnoliopsida</taxon>
        <taxon>Ranunculales</taxon>
        <taxon>Ranunculaceae</taxon>
        <taxon>Coptidoideae</taxon>
        <taxon>Coptis</taxon>
    </lineage>
</organism>
<dbReference type="Gene3D" id="3.30.230.120">
    <property type="match status" value="1"/>
</dbReference>
<comment type="caution">
    <text evidence="2">The sequence shown here is derived from an EMBL/GenBank/DDBJ whole genome shotgun (WGS) entry which is preliminary data.</text>
</comment>
<evidence type="ECO:0000313" key="2">
    <source>
        <dbReference type="EMBL" id="KAF9602321.1"/>
    </source>
</evidence>
<proteinExistence type="predicted"/>
<dbReference type="Pfam" id="PF04970">
    <property type="entry name" value="LRAT"/>
    <property type="match status" value="1"/>
</dbReference>
<dbReference type="Gene3D" id="3.90.1720.10">
    <property type="entry name" value="endopeptidase domain like (from Nostoc punctiforme)"/>
    <property type="match status" value="1"/>
</dbReference>
<dbReference type="EMBL" id="JADFTS010000006">
    <property type="protein sequence ID" value="KAF9602321.1"/>
    <property type="molecule type" value="Genomic_DNA"/>
</dbReference>
<sequence>MEEDDSNENVARLVLVLEQIMGTGGGWQDQIGGLYPGIKFSASFPGVPLRLQVIPLMASPQLMLELEQRLLVVCKVEFVIRVEKTQIKPGDHIYTWRAFYTYSYHGWDDNFSSTEFGTSFARGNAVKEKRLCTDLVDIVNVVRQINALCFLFCISWFLCECFSIHNHAFSGIYIGEGKAVHFTPQLDGSSSMETSCGSCHTCSKLPSTYPTLPNCGFRQENSGVVLSCLNCFLGNGSLYCFEYGVTLSVFIAKVRGGTCTTATSDPPEPVIHRALYLLQNGFGNFDIFPNNNEDFALYWKTSFLVLDKSRMGMTGQACSLISATFTALLSSPLNMSRQQRVGLATLTAGACFLSRYVADIGVRSDVSKVAVENLAVNFVRAAITNKE</sequence>
<dbReference type="Proteomes" id="UP000631114">
    <property type="component" value="Unassembled WGS sequence"/>
</dbReference>
<dbReference type="PROSITE" id="PS51934">
    <property type="entry name" value="LRAT"/>
    <property type="match status" value="1"/>
</dbReference>
<evidence type="ECO:0000313" key="3">
    <source>
        <dbReference type="Proteomes" id="UP000631114"/>
    </source>
</evidence>
<name>A0A835LWT1_9MAGN</name>
<feature type="domain" description="LRAT" evidence="1">
    <location>
        <begin position="159"/>
        <end position="308"/>
    </location>
</feature>
<dbReference type="OrthoDB" id="421951at2759"/>
<keyword evidence="3" id="KW-1185">Reference proteome</keyword>
<dbReference type="AlphaFoldDB" id="A0A835LWT1"/>
<gene>
    <name evidence="2" type="ORF">IFM89_026438</name>
</gene>
<dbReference type="InterPro" id="IPR007053">
    <property type="entry name" value="LRAT_dom"/>
</dbReference>
<dbReference type="PANTHER" id="PTHR46137">
    <property type="entry name" value="OS05G0310600 PROTEIN"/>
    <property type="match status" value="1"/>
</dbReference>
<dbReference type="PANTHER" id="PTHR46137:SF2">
    <property type="entry name" value="OS09G0526800 PROTEIN"/>
    <property type="match status" value="1"/>
</dbReference>
<accession>A0A835LWT1</accession>
<reference evidence="2 3" key="1">
    <citation type="submission" date="2020-10" db="EMBL/GenBank/DDBJ databases">
        <title>The Coptis chinensis genome and diversification of protoberbering-type alkaloids.</title>
        <authorList>
            <person name="Wang B."/>
            <person name="Shu S."/>
            <person name="Song C."/>
            <person name="Liu Y."/>
        </authorList>
    </citation>
    <scope>NUCLEOTIDE SEQUENCE [LARGE SCALE GENOMIC DNA]</scope>
    <source>
        <strain evidence="2">HL-2020</strain>
        <tissue evidence="2">Leaf</tissue>
    </source>
</reference>